<keyword evidence="1" id="KW-0732">Signal</keyword>
<protein>
    <recommendedName>
        <fullName evidence="2">Type IX secretion system protein PorV domain-containing protein</fullName>
    </recommendedName>
</protein>
<feature type="chain" id="PRO_5004794224" description="Type IX secretion system protein PorV domain-containing protein" evidence="1">
    <location>
        <begin position="41"/>
        <end position="339"/>
    </location>
</feature>
<dbReference type="RefSeq" id="WP_148306357.1">
    <property type="nucleotide sequence ID" value="NZ_CP007128.1"/>
</dbReference>
<evidence type="ECO:0000313" key="4">
    <source>
        <dbReference type="Proteomes" id="UP000019151"/>
    </source>
</evidence>
<feature type="signal peptide" evidence="1">
    <location>
        <begin position="1"/>
        <end position="40"/>
    </location>
</feature>
<dbReference type="AlphaFoldDB" id="W0RI34"/>
<feature type="domain" description="Type IX secretion system protein PorV" evidence="2">
    <location>
        <begin position="45"/>
        <end position="242"/>
    </location>
</feature>
<dbReference type="Proteomes" id="UP000019151">
    <property type="component" value="Chromosome"/>
</dbReference>
<proteinExistence type="predicted"/>
<reference evidence="3 4" key="1">
    <citation type="journal article" date="2014" name="Genome Announc.">
        <title>Genome Sequence and Methylome of Soil Bacterium Gemmatirosa kalamazoonensis KBS708T, a Member of the Rarely Cultivated Gemmatimonadetes Phylum.</title>
        <authorList>
            <person name="Debruyn J.M."/>
            <person name="Radosevich M."/>
            <person name="Wommack K.E."/>
            <person name="Polson S.W."/>
            <person name="Hauser L.J."/>
            <person name="Fawaz M.N."/>
            <person name="Korlach J."/>
            <person name="Tsai Y.C."/>
        </authorList>
    </citation>
    <scope>NUCLEOTIDE SEQUENCE [LARGE SCALE GENOMIC DNA]</scope>
    <source>
        <strain evidence="3 4">KBS708</strain>
    </source>
</reference>
<accession>W0RI34</accession>
<sequence>MRRRRSERRGRRSTPRLGARTGAATTLLVASFGVAVPAAAQSSEAGASFLLVPFDARNVGLGGAGVADPVGTNALFINPAGYARLTHRDALLDYAVDQVGTRVTASYAQASRVLGTFAAGVYRYSLGTQELTDINGVVTGTLSIADYAFAASYAVGFTSRFSAGVTAKVVQYAFDCTGECDPTVPRHPSTGALDGGVQFDVDSAKRVHVGLAVRNLGLRLQTKDRAQADPLPTQIAAGVGWDVPGVERYVPEATLRVMADASTPLGVRLERMYHVGVEAVYRKTVSVRAGYAERSGYGGPALGFGVTSSHFTLDVARQLTTSALFADKPPTYVGLRYTF</sequence>
<dbReference type="InterPro" id="IPR045741">
    <property type="entry name" value="PorV"/>
</dbReference>
<dbReference type="Gene3D" id="2.40.160.60">
    <property type="entry name" value="Outer membrane protein transport protein (OMPP1/FadL/TodX)"/>
    <property type="match status" value="1"/>
</dbReference>
<dbReference type="EMBL" id="CP007128">
    <property type="protein sequence ID" value="AHG90744.1"/>
    <property type="molecule type" value="Genomic_DNA"/>
</dbReference>
<dbReference type="InParanoid" id="W0RI34"/>
<keyword evidence="4" id="KW-1185">Reference proteome</keyword>
<dbReference type="HOGENOM" id="CLU_818260_0_0_0"/>
<organism evidence="3 4">
    <name type="scientific">Gemmatirosa kalamazoonensis</name>
    <dbReference type="NCBI Taxonomy" id="861299"/>
    <lineage>
        <taxon>Bacteria</taxon>
        <taxon>Pseudomonadati</taxon>
        <taxon>Gemmatimonadota</taxon>
        <taxon>Gemmatimonadia</taxon>
        <taxon>Gemmatimonadales</taxon>
        <taxon>Gemmatimonadaceae</taxon>
        <taxon>Gemmatirosa</taxon>
    </lineage>
</organism>
<evidence type="ECO:0000256" key="1">
    <source>
        <dbReference type="SAM" id="SignalP"/>
    </source>
</evidence>
<name>W0RI34_9BACT</name>
<dbReference type="Pfam" id="PF19572">
    <property type="entry name" value="PorV"/>
    <property type="match status" value="1"/>
</dbReference>
<gene>
    <name evidence="3" type="ORF">J421_3207</name>
</gene>
<dbReference type="NCBIfam" id="NF033709">
    <property type="entry name" value="PorV_fam"/>
    <property type="match status" value="1"/>
</dbReference>
<dbReference type="STRING" id="861299.J421_3207"/>
<evidence type="ECO:0000259" key="2">
    <source>
        <dbReference type="Pfam" id="PF19572"/>
    </source>
</evidence>
<dbReference type="KEGG" id="gba:J421_3207"/>
<evidence type="ECO:0000313" key="3">
    <source>
        <dbReference type="EMBL" id="AHG90744.1"/>
    </source>
</evidence>
<dbReference type="eggNOG" id="COG1159">
    <property type="taxonomic scope" value="Bacteria"/>
</dbReference>